<accession>A0A931DEV4</accession>
<comment type="caution">
    <text evidence="5">The sequence shown here is derived from an EMBL/GenBank/DDBJ whole genome shotgun (WGS) entry which is preliminary data.</text>
</comment>
<feature type="domain" description="HTH asnC-type" evidence="4">
    <location>
        <begin position="8"/>
        <end position="69"/>
    </location>
</feature>
<dbReference type="InterPro" id="IPR019888">
    <property type="entry name" value="Tscrpt_reg_AsnC-like"/>
</dbReference>
<dbReference type="GO" id="GO:0043200">
    <property type="term" value="P:response to amino acid"/>
    <property type="evidence" value="ECO:0007669"/>
    <property type="project" value="TreeGrafter"/>
</dbReference>
<dbReference type="PANTHER" id="PTHR30154">
    <property type="entry name" value="LEUCINE-RESPONSIVE REGULATORY PROTEIN"/>
    <property type="match status" value="1"/>
</dbReference>
<gene>
    <name evidence="5" type="ORF">IW252_002260</name>
</gene>
<name>A0A931DEV4_9MICC</name>
<dbReference type="RefSeq" id="WP_196836673.1">
    <property type="nucleotide sequence ID" value="NZ_JADOTZ010000001.1"/>
</dbReference>
<sequence>MPSSVGVLDATDLRLLAAMIEDPRAQISDLAVSLSLARNTVQSRMRRLLRSGAVRDGGRDVDLAAIGYDVLAFITMEVDHRELDSVVQSLGTSPHVLEVFETSGRGDVWCRVAARDTHNLQQVLRGILKLRGVLRTETSLALSEHIPFRAGPLVQRTLTDA</sequence>
<dbReference type="Pfam" id="PF01037">
    <property type="entry name" value="AsnC_trans_reg"/>
    <property type="match status" value="1"/>
</dbReference>
<dbReference type="PRINTS" id="PR00033">
    <property type="entry name" value="HTHASNC"/>
</dbReference>
<dbReference type="PANTHER" id="PTHR30154:SF34">
    <property type="entry name" value="TRANSCRIPTIONAL REGULATOR AZLB"/>
    <property type="match status" value="1"/>
</dbReference>
<dbReference type="SUPFAM" id="SSF54909">
    <property type="entry name" value="Dimeric alpha+beta barrel"/>
    <property type="match status" value="1"/>
</dbReference>
<dbReference type="SMART" id="SM00344">
    <property type="entry name" value="HTH_ASNC"/>
    <property type="match status" value="1"/>
</dbReference>
<dbReference type="InterPro" id="IPR011008">
    <property type="entry name" value="Dimeric_a/b-barrel"/>
</dbReference>
<protein>
    <submittedName>
        <fullName evidence="5">DNA-binding Lrp family transcriptional regulator</fullName>
    </submittedName>
</protein>
<dbReference type="EMBL" id="JADOTZ010000001">
    <property type="protein sequence ID" value="MBG6085493.1"/>
    <property type="molecule type" value="Genomic_DNA"/>
</dbReference>
<dbReference type="Gene3D" id="1.10.10.10">
    <property type="entry name" value="Winged helix-like DNA-binding domain superfamily/Winged helix DNA-binding domain"/>
    <property type="match status" value="1"/>
</dbReference>
<dbReference type="Pfam" id="PF13412">
    <property type="entry name" value="HTH_24"/>
    <property type="match status" value="1"/>
</dbReference>
<dbReference type="PROSITE" id="PS50956">
    <property type="entry name" value="HTH_ASNC_2"/>
    <property type="match status" value="1"/>
</dbReference>
<dbReference type="InterPro" id="IPR000485">
    <property type="entry name" value="AsnC-type_HTH_dom"/>
</dbReference>
<organism evidence="5 6">
    <name type="scientific">Zhihengliuella flava</name>
    <dbReference type="NCBI Taxonomy" id="1285193"/>
    <lineage>
        <taxon>Bacteria</taxon>
        <taxon>Bacillati</taxon>
        <taxon>Actinomycetota</taxon>
        <taxon>Actinomycetes</taxon>
        <taxon>Micrococcales</taxon>
        <taxon>Micrococcaceae</taxon>
        <taxon>Zhihengliuella</taxon>
    </lineage>
</organism>
<keyword evidence="6" id="KW-1185">Reference proteome</keyword>
<dbReference type="InterPro" id="IPR036390">
    <property type="entry name" value="WH_DNA-bd_sf"/>
</dbReference>
<proteinExistence type="predicted"/>
<evidence type="ECO:0000256" key="2">
    <source>
        <dbReference type="ARBA" id="ARBA00023125"/>
    </source>
</evidence>
<evidence type="ECO:0000256" key="3">
    <source>
        <dbReference type="ARBA" id="ARBA00023163"/>
    </source>
</evidence>
<dbReference type="Proteomes" id="UP000625033">
    <property type="component" value="Unassembled WGS sequence"/>
</dbReference>
<dbReference type="GO" id="GO:0043565">
    <property type="term" value="F:sequence-specific DNA binding"/>
    <property type="evidence" value="ECO:0007669"/>
    <property type="project" value="InterPro"/>
</dbReference>
<dbReference type="SUPFAM" id="SSF46785">
    <property type="entry name" value="Winged helix' DNA-binding domain"/>
    <property type="match status" value="1"/>
</dbReference>
<dbReference type="GO" id="GO:0005829">
    <property type="term" value="C:cytosol"/>
    <property type="evidence" value="ECO:0007669"/>
    <property type="project" value="TreeGrafter"/>
</dbReference>
<dbReference type="InterPro" id="IPR019887">
    <property type="entry name" value="Tscrpt_reg_AsnC/Lrp_C"/>
</dbReference>
<evidence type="ECO:0000259" key="4">
    <source>
        <dbReference type="PROSITE" id="PS50956"/>
    </source>
</evidence>
<dbReference type="Gene3D" id="3.30.70.920">
    <property type="match status" value="1"/>
</dbReference>
<keyword evidence="2 5" id="KW-0238">DNA-binding</keyword>
<dbReference type="InterPro" id="IPR036388">
    <property type="entry name" value="WH-like_DNA-bd_sf"/>
</dbReference>
<evidence type="ECO:0000313" key="6">
    <source>
        <dbReference type="Proteomes" id="UP000625033"/>
    </source>
</evidence>
<evidence type="ECO:0000256" key="1">
    <source>
        <dbReference type="ARBA" id="ARBA00023015"/>
    </source>
</evidence>
<evidence type="ECO:0000313" key="5">
    <source>
        <dbReference type="EMBL" id="MBG6085493.1"/>
    </source>
</evidence>
<dbReference type="AlphaFoldDB" id="A0A931DEV4"/>
<keyword evidence="1" id="KW-0805">Transcription regulation</keyword>
<reference evidence="5" key="1">
    <citation type="submission" date="2020-11" db="EMBL/GenBank/DDBJ databases">
        <title>Sequencing the genomes of 1000 actinobacteria strains.</title>
        <authorList>
            <person name="Klenk H.-P."/>
        </authorList>
    </citation>
    <scope>NUCLEOTIDE SEQUENCE</scope>
    <source>
        <strain evidence="5">DSM 26152</strain>
    </source>
</reference>
<keyword evidence="3" id="KW-0804">Transcription</keyword>